<keyword evidence="3 5" id="KW-0808">Transferase</keyword>
<dbReference type="InterPro" id="IPR050134">
    <property type="entry name" value="NAD-dep_sirtuin_deacylases"/>
</dbReference>
<dbReference type="GO" id="GO:0017136">
    <property type="term" value="F:histone deacetylase activity, NAD-dependent"/>
    <property type="evidence" value="ECO:0007669"/>
    <property type="project" value="TreeGrafter"/>
</dbReference>
<feature type="binding site" evidence="5 6">
    <location>
        <position position="175"/>
    </location>
    <ligand>
        <name>Zn(2+)</name>
        <dbReference type="ChEBI" id="CHEBI:29105"/>
    </ligand>
</feature>
<feature type="binding site" evidence="5 6">
    <location>
        <position position="133"/>
    </location>
    <ligand>
        <name>Zn(2+)</name>
        <dbReference type="ChEBI" id="CHEBI:29105"/>
    </ligand>
</feature>
<dbReference type="InParanoid" id="G7DW77"/>
<dbReference type="EMBL" id="BABT02000047">
    <property type="protein sequence ID" value="GAA94765.1"/>
    <property type="molecule type" value="Genomic_DNA"/>
</dbReference>
<dbReference type="InterPro" id="IPR003000">
    <property type="entry name" value="Sirtuin"/>
</dbReference>
<dbReference type="SUPFAM" id="SSF52467">
    <property type="entry name" value="DHS-like NAD/FAD-binding domain"/>
    <property type="match status" value="1"/>
</dbReference>
<keyword evidence="5 6" id="KW-0479">Metal-binding</keyword>
<evidence type="ECO:0000256" key="2">
    <source>
        <dbReference type="ARBA" id="ARBA00006924"/>
    </source>
</evidence>
<dbReference type="STRING" id="764103.G7DW77"/>
<feature type="binding site" evidence="5">
    <location>
        <begin position="245"/>
        <end position="247"/>
    </location>
    <ligand>
        <name>NAD(+)</name>
        <dbReference type="ChEBI" id="CHEBI:57540"/>
    </ligand>
</feature>
<dbReference type="GO" id="GO:0008270">
    <property type="term" value="F:zinc ion binding"/>
    <property type="evidence" value="ECO:0007669"/>
    <property type="project" value="UniProtKB-UniRule"/>
</dbReference>
<evidence type="ECO:0000259" key="7">
    <source>
        <dbReference type="PROSITE" id="PS50305"/>
    </source>
</evidence>
<dbReference type="PANTHER" id="PTHR11085:SF10">
    <property type="entry name" value="NAD-DEPENDENT PROTEIN DEACYLASE SIRTUIN-5, MITOCHONDRIAL-RELATED"/>
    <property type="match status" value="1"/>
</dbReference>
<keyword evidence="9" id="KW-1185">Reference proteome</keyword>
<evidence type="ECO:0000256" key="3">
    <source>
        <dbReference type="ARBA" id="ARBA00022679"/>
    </source>
</evidence>
<comment type="similarity">
    <text evidence="5">Belongs to the sirtuin family. Class III subfamily.</text>
</comment>
<comment type="catalytic activity">
    <reaction evidence="5">
        <text>N(6)-succinyl-L-lysyl-[protein] + NAD(+) + H2O = 2''-O-succinyl-ADP-D-ribose + nicotinamide + L-lysyl-[protein]</text>
        <dbReference type="Rhea" id="RHEA:47668"/>
        <dbReference type="Rhea" id="RHEA-COMP:9752"/>
        <dbReference type="Rhea" id="RHEA-COMP:11877"/>
        <dbReference type="ChEBI" id="CHEBI:15377"/>
        <dbReference type="ChEBI" id="CHEBI:17154"/>
        <dbReference type="ChEBI" id="CHEBI:29969"/>
        <dbReference type="ChEBI" id="CHEBI:57540"/>
        <dbReference type="ChEBI" id="CHEBI:87830"/>
        <dbReference type="ChEBI" id="CHEBI:87832"/>
    </reaction>
</comment>
<dbReference type="GO" id="GO:0036055">
    <property type="term" value="F:protein-succinyllysine desuccinylase activity"/>
    <property type="evidence" value="ECO:0007669"/>
    <property type="project" value="UniProtKB-UniRule"/>
</dbReference>
<dbReference type="Gene3D" id="3.40.50.1220">
    <property type="entry name" value="TPP-binding domain"/>
    <property type="match status" value="1"/>
</dbReference>
<comment type="function">
    <text evidence="5">NAD-dependent lysine demalonylase, desuccinylase and deglutarylase that specifically removes malonyl, succinyl and glutaryl groups on target proteins. Has weak NAD-dependent protein deacetylase activity; however this activity may not be physiologically relevant in vivo.</text>
</comment>
<feature type="binding site" evidence="5">
    <location>
        <begin position="103"/>
        <end position="106"/>
    </location>
    <ligand>
        <name>NAD(+)</name>
        <dbReference type="ChEBI" id="CHEBI:57540"/>
    </ligand>
</feature>
<dbReference type="Pfam" id="PF02146">
    <property type="entry name" value="SIR2"/>
    <property type="match status" value="1"/>
</dbReference>
<comment type="cofactor">
    <cofactor evidence="5">
        <name>Zn(2+)</name>
        <dbReference type="ChEBI" id="CHEBI:29105"/>
    </cofactor>
    <text evidence="5">Binds 1 zinc ion per subunit.</text>
</comment>
<feature type="binding site" evidence="5">
    <location>
        <begin position="219"/>
        <end position="221"/>
    </location>
    <ligand>
        <name>NAD(+)</name>
        <dbReference type="ChEBI" id="CHEBI:57540"/>
    </ligand>
</feature>
<organism evidence="8 9">
    <name type="scientific">Mixia osmundae (strain CBS 9802 / IAM 14324 / JCM 22182 / KY 12970)</name>
    <dbReference type="NCBI Taxonomy" id="764103"/>
    <lineage>
        <taxon>Eukaryota</taxon>
        <taxon>Fungi</taxon>
        <taxon>Dikarya</taxon>
        <taxon>Basidiomycota</taxon>
        <taxon>Pucciniomycotina</taxon>
        <taxon>Mixiomycetes</taxon>
        <taxon>Mixiales</taxon>
        <taxon>Mixiaceae</taxon>
        <taxon>Mixia</taxon>
    </lineage>
</organism>
<proteinExistence type="inferred from homology"/>
<keyword evidence="5" id="KW-0496">Mitochondrion</keyword>
<comment type="catalytic activity">
    <reaction evidence="5">
        <text>N(6)-glutaryl-L-lysyl-[protein] + NAD(+) + H2O = 2''-O-glutaryl-ADP-D-ribose + nicotinamide + L-lysyl-[protein]</text>
        <dbReference type="Rhea" id="RHEA:47664"/>
        <dbReference type="Rhea" id="RHEA-COMP:9752"/>
        <dbReference type="Rhea" id="RHEA-COMP:11875"/>
        <dbReference type="ChEBI" id="CHEBI:15377"/>
        <dbReference type="ChEBI" id="CHEBI:17154"/>
        <dbReference type="ChEBI" id="CHEBI:29969"/>
        <dbReference type="ChEBI" id="CHEBI:57540"/>
        <dbReference type="ChEBI" id="CHEBI:87828"/>
        <dbReference type="ChEBI" id="CHEBI:87829"/>
    </reaction>
</comment>
<comment type="catalytic activity">
    <reaction evidence="5">
        <text>N(6)-malonyl-L-lysyl-[protein] + NAD(+) + H2O = 2''-O-malonyl-ADP-D-ribose + nicotinamide + L-lysyl-[protein]</text>
        <dbReference type="Rhea" id="RHEA:47672"/>
        <dbReference type="Rhea" id="RHEA-COMP:9752"/>
        <dbReference type="Rhea" id="RHEA-COMP:11878"/>
        <dbReference type="ChEBI" id="CHEBI:15377"/>
        <dbReference type="ChEBI" id="CHEBI:17154"/>
        <dbReference type="ChEBI" id="CHEBI:29969"/>
        <dbReference type="ChEBI" id="CHEBI:57540"/>
        <dbReference type="ChEBI" id="CHEBI:87831"/>
        <dbReference type="ChEBI" id="CHEBI:87833"/>
    </reaction>
</comment>
<dbReference type="GO" id="GO:0036054">
    <property type="term" value="F:protein-malonyllysine demalonylase activity"/>
    <property type="evidence" value="ECO:0007669"/>
    <property type="project" value="UniProtKB-UniRule"/>
</dbReference>
<dbReference type="InterPro" id="IPR027546">
    <property type="entry name" value="Sirtuin_class_III"/>
</dbReference>
<dbReference type="Proteomes" id="UP000009131">
    <property type="component" value="Unassembled WGS sequence"/>
</dbReference>
<dbReference type="EC" id="2.3.1.-" evidence="5"/>
<evidence type="ECO:0000256" key="5">
    <source>
        <dbReference type="HAMAP-Rule" id="MF_03160"/>
    </source>
</evidence>
<dbReference type="InterPro" id="IPR026590">
    <property type="entry name" value="Ssirtuin_cat_dom"/>
</dbReference>
<comment type="similarity">
    <text evidence="2">Belongs to the sirtuin family. Class I subfamily.</text>
</comment>
<feature type="active site" description="Proton acceptor" evidence="5 6">
    <location>
        <position position="125"/>
    </location>
</feature>
<comment type="subcellular location">
    <subcellularLocation>
        <location evidence="1 5">Mitochondrion</location>
    </subcellularLocation>
</comment>
<keyword evidence="5 6" id="KW-0862">Zinc</keyword>
<dbReference type="InterPro" id="IPR029035">
    <property type="entry name" value="DHS-like_NAD/FAD-binding_dom"/>
</dbReference>
<reference evidence="8 9" key="2">
    <citation type="journal article" date="2012" name="Open Biol.">
        <title>Characteristics of nucleosomes and linker DNA regions on the genome of the basidiomycete Mixia osmundae revealed by mono- and dinucleosome mapping.</title>
        <authorList>
            <person name="Nishida H."/>
            <person name="Kondo S."/>
            <person name="Matsumoto T."/>
            <person name="Suzuki Y."/>
            <person name="Yoshikawa H."/>
            <person name="Taylor T.D."/>
            <person name="Sugiyama J."/>
        </authorList>
    </citation>
    <scope>NUCLEOTIDE SEQUENCE [LARGE SCALE GENOMIC DNA]</scope>
    <source>
        <strain evidence="9">CBS 9802 / IAM 14324 / JCM 22182 / KY 12970</strain>
    </source>
</reference>
<dbReference type="GO" id="GO:0005739">
    <property type="term" value="C:mitochondrion"/>
    <property type="evidence" value="ECO:0007669"/>
    <property type="project" value="UniProtKB-SubCell"/>
</dbReference>
<feature type="binding site" evidence="5 6">
    <location>
        <position position="184"/>
    </location>
    <ligand>
        <name>Zn(2+)</name>
        <dbReference type="ChEBI" id="CHEBI:29105"/>
    </ligand>
</feature>
<name>G7DW77_MIXOS</name>
<evidence type="ECO:0000256" key="4">
    <source>
        <dbReference type="ARBA" id="ARBA00023027"/>
    </source>
</evidence>
<dbReference type="GO" id="GO:0005634">
    <property type="term" value="C:nucleus"/>
    <property type="evidence" value="ECO:0007669"/>
    <property type="project" value="TreeGrafter"/>
</dbReference>
<reference evidence="8 9" key="1">
    <citation type="journal article" date="2011" name="J. Gen. Appl. Microbiol.">
        <title>Draft genome sequencing of the enigmatic basidiomycete Mixia osmundae.</title>
        <authorList>
            <person name="Nishida H."/>
            <person name="Nagatsuka Y."/>
            <person name="Sugiyama J."/>
        </authorList>
    </citation>
    <scope>NUCLEOTIDE SEQUENCE [LARGE SCALE GENOMIC DNA]</scope>
    <source>
        <strain evidence="9">CBS 9802 / IAM 14324 / JCM 22182 / KY 12970</strain>
    </source>
</reference>
<feature type="binding site" evidence="5">
    <location>
        <begin position="25"/>
        <end position="44"/>
    </location>
    <ligand>
        <name>NAD(+)</name>
        <dbReference type="ChEBI" id="CHEBI:57540"/>
    </ligand>
</feature>
<sequence>MQSVQKAFQAFVDRRKPLRVTALAGAGLSAASGIPTFRGAGGLWRTFDAMSLATPEAFEADPSRAWLFYEYRRRKAAASSPNAAHLALAQLAARQPEFTLITQNVDGLSGRAMQEEASARILEMHGSIFRVKCTRCQDTHVNTKMPICDALADAEFYIDPSVPEPKIPAEELPRCERVRRGKSCGGLLRPGVVWFGEMPEHLDEIDDVLRRTDLLLVVGTSSVVYPAASFAARAQAGGAKIAVFNLEAAPGDEEADFLFRGPCEESLPKALASV</sequence>
<feature type="binding site" evidence="5">
    <location>
        <position position="69"/>
    </location>
    <ligand>
        <name>substrate</name>
    </ligand>
</feature>
<dbReference type="Gene3D" id="3.30.1600.10">
    <property type="entry name" value="SIR2/SIRT2 'Small Domain"/>
    <property type="match status" value="1"/>
</dbReference>
<comment type="caution">
    <text evidence="8">The sequence shown here is derived from an EMBL/GenBank/DDBJ whole genome shotgun (WGS) entry which is preliminary data.</text>
</comment>
<dbReference type="PROSITE" id="PS50305">
    <property type="entry name" value="SIRTUIN"/>
    <property type="match status" value="1"/>
</dbReference>
<dbReference type="HOGENOM" id="CLU_023643_3_1_1"/>
<dbReference type="GO" id="GO:0061697">
    <property type="term" value="F:protein-glutaryllysine deglutarylase activity"/>
    <property type="evidence" value="ECO:0007669"/>
    <property type="project" value="RHEA"/>
</dbReference>
<dbReference type="HAMAP" id="MF_01121">
    <property type="entry name" value="Sirtuin_ClassIII"/>
    <property type="match status" value="1"/>
</dbReference>
<evidence type="ECO:0000313" key="8">
    <source>
        <dbReference type="EMBL" id="GAA94765.1"/>
    </source>
</evidence>
<dbReference type="InterPro" id="IPR026591">
    <property type="entry name" value="Sirtuin_cat_small_dom_sf"/>
</dbReference>
<dbReference type="AlphaFoldDB" id="G7DW77"/>
<accession>G7DW77</accession>
<keyword evidence="4 5" id="KW-0520">NAD</keyword>
<feature type="binding site" evidence="5">
    <location>
        <position position="263"/>
    </location>
    <ligand>
        <name>NAD(+)</name>
        <dbReference type="ChEBI" id="CHEBI:57540"/>
    </ligand>
</feature>
<evidence type="ECO:0000256" key="1">
    <source>
        <dbReference type="ARBA" id="ARBA00004173"/>
    </source>
</evidence>
<evidence type="ECO:0000313" key="9">
    <source>
        <dbReference type="Proteomes" id="UP000009131"/>
    </source>
</evidence>
<feature type="binding site" evidence="5">
    <location>
        <position position="72"/>
    </location>
    <ligand>
        <name>substrate</name>
    </ligand>
</feature>
<feature type="domain" description="Deacetylase sirtuin-type" evidence="7">
    <location>
        <begin position="1"/>
        <end position="274"/>
    </location>
</feature>
<dbReference type="GO" id="GO:0070403">
    <property type="term" value="F:NAD+ binding"/>
    <property type="evidence" value="ECO:0007669"/>
    <property type="project" value="UniProtKB-UniRule"/>
</dbReference>
<gene>
    <name evidence="8" type="primary">Mo01419</name>
    <name evidence="8" type="ORF">E5Q_01419</name>
</gene>
<comment type="domain">
    <text evidence="5">In contrast to class I sirtuins, class III sirtuins have only weak deacetylase activity. Difference in substrate specificity is probably due to a larger hydrophobic pocket with 2 residues (Tyr-69 and Arg-72) that bind to malonylated and succinylated substrates and define the specificity.</text>
</comment>
<feature type="binding site" evidence="5 6">
    <location>
        <position position="136"/>
    </location>
    <ligand>
        <name>Zn(2+)</name>
        <dbReference type="ChEBI" id="CHEBI:29105"/>
    </ligand>
</feature>
<dbReference type="OrthoDB" id="424302at2759"/>
<protein>
    <recommendedName>
        <fullName evidence="5">NAD-dependent protein deacylase</fullName>
        <ecNumber evidence="5">2.3.1.-</ecNumber>
    </recommendedName>
    <alternativeName>
        <fullName evidence="5">Regulatory protein SIR2 homolog 5</fullName>
    </alternativeName>
</protein>
<dbReference type="PANTHER" id="PTHR11085">
    <property type="entry name" value="NAD-DEPENDENT PROTEIN DEACYLASE SIRTUIN-5, MITOCHONDRIAL-RELATED"/>
    <property type="match status" value="1"/>
</dbReference>
<evidence type="ECO:0000256" key="6">
    <source>
        <dbReference type="PROSITE-ProRule" id="PRU00236"/>
    </source>
</evidence>
<dbReference type="eggNOG" id="KOG2684">
    <property type="taxonomic scope" value="Eukaryota"/>
</dbReference>